<keyword evidence="2" id="KW-1185">Reference proteome</keyword>
<accession>A0ABW9A3Q7</accession>
<evidence type="ECO:0000313" key="2">
    <source>
        <dbReference type="Proteomes" id="UP001629246"/>
    </source>
</evidence>
<gene>
    <name evidence="1" type="ORF">PQR62_02215</name>
</gene>
<proteinExistence type="predicted"/>
<name>A0ABW9A3Q7_9BURK</name>
<comment type="caution">
    <text evidence="1">The sequence shown here is derived from an EMBL/GenBank/DDBJ whole genome shotgun (WGS) entry which is preliminary data.</text>
</comment>
<protein>
    <submittedName>
        <fullName evidence="1">Uncharacterized protein</fullName>
    </submittedName>
</protein>
<dbReference type="Proteomes" id="UP001629246">
    <property type="component" value="Unassembled WGS sequence"/>
</dbReference>
<evidence type="ECO:0000313" key="1">
    <source>
        <dbReference type="EMBL" id="MFL9923064.1"/>
    </source>
</evidence>
<reference evidence="1 2" key="1">
    <citation type="journal article" date="2024" name="Chem. Sci.">
        <title>Discovery of megapolipeptins by genome mining of a Burkholderiales bacteria collection.</title>
        <authorList>
            <person name="Paulo B.S."/>
            <person name="Recchia M.J.J."/>
            <person name="Lee S."/>
            <person name="Fergusson C.H."/>
            <person name="Romanowski S.B."/>
            <person name="Hernandez A."/>
            <person name="Krull N."/>
            <person name="Liu D.Y."/>
            <person name="Cavanagh H."/>
            <person name="Bos A."/>
            <person name="Gray C.A."/>
            <person name="Murphy B.T."/>
            <person name="Linington R.G."/>
            <person name="Eustaquio A.S."/>
        </authorList>
    </citation>
    <scope>NUCLEOTIDE SEQUENCE [LARGE SCALE GENOMIC DNA]</scope>
    <source>
        <strain evidence="1 2">RL21-008-BIB-A</strain>
    </source>
</reference>
<organism evidence="1 2">
    <name type="scientific">Herbaspirillum lusitanum</name>
    <dbReference type="NCBI Taxonomy" id="213312"/>
    <lineage>
        <taxon>Bacteria</taxon>
        <taxon>Pseudomonadati</taxon>
        <taxon>Pseudomonadota</taxon>
        <taxon>Betaproteobacteria</taxon>
        <taxon>Burkholderiales</taxon>
        <taxon>Oxalobacteraceae</taxon>
        <taxon>Herbaspirillum</taxon>
    </lineage>
</organism>
<dbReference type="EMBL" id="JAQQFM010000001">
    <property type="protein sequence ID" value="MFL9923064.1"/>
    <property type="molecule type" value="Genomic_DNA"/>
</dbReference>
<dbReference type="RefSeq" id="WP_408154325.1">
    <property type="nucleotide sequence ID" value="NZ_JAQQFM010000001.1"/>
</dbReference>
<sequence>MNNRLKKNLIYRRHLIGLLIAAIEALEELERSYQESEEAGK</sequence>